<comment type="subcellular location">
    <subcellularLocation>
        <location evidence="1">Nucleus</location>
    </subcellularLocation>
</comment>
<evidence type="ECO:0000256" key="4">
    <source>
        <dbReference type="ARBA" id="ARBA00023163"/>
    </source>
</evidence>
<feature type="domain" description="Zn(2)-C6 fungal-type" evidence="7">
    <location>
        <begin position="29"/>
        <end position="61"/>
    </location>
</feature>
<gene>
    <name evidence="8" type="ORF">jhhlp_008795</name>
</gene>
<evidence type="ECO:0000256" key="2">
    <source>
        <dbReference type="ARBA" id="ARBA00023015"/>
    </source>
</evidence>
<dbReference type="PANTHER" id="PTHR31845">
    <property type="entry name" value="FINGER DOMAIN PROTEIN, PUTATIVE-RELATED"/>
    <property type="match status" value="1"/>
</dbReference>
<dbReference type="GO" id="GO:0000976">
    <property type="term" value="F:transcription cis-regulatory region binding"/>
    <property type="evidence" value="ECO:0007669"/>
    <property type="project" value="TreeGrafter"/>
</dbReference>
<accession>A0A2N3MZ22</accession>
<evidence type="ECO:0000256" key="1">
    <source>
        <dbReference type="ARBA" id="ARBA00004123"/>
    </source>
</evidence>
<keyword evidence="5" id="KW-0539">Nucleus</keyword>
<sequence length="660" mass="74394">MDSPRKESATTVFCPVVDQSRVHQKSFNACESCRAAKLKCVPGSKNRACKRCTELKRECVFRTGARKRAPRRARDSDRPSEPPKQPKQPSQTFSIDFHMKDEDDVDSAFDSLIQMHHSCISNLVPPEEESSKDEAVFLPSPPSSIQSPATPTKTRTIQSFCLQPQFNLESATSLLESFRSMLPYFPCIILNEDETIRSLARQRPFVLLAILACASSNRTLQGHGLYDEEFRKVLGLKVVAGGERSLELLQGLLIYCAWYPFHLRPKDRRVSQYLRMVADILRDLELDRFPDDRNECDPIVPEQFDGIRAYLASFYLVSILSSMWPKISWTTLSYTSWTAACAKAFVESSRPLDATLGCLARHAYIMQEAGLISGKSQGDDRESRLMMLGLESQFRDWQLTTPATAVSTAVTLGSTFTEIFIHCNTMWKSPSARRPGKGLEPEMSKLWQAVPLVRRFFEVAMHVDHNDFSALEWVKLVGCVILGMMLSFPLRQMPEWDYTLARAELGYAECLEKLCQGLTVGEDGSPTVPAIPHKATDVKSASQIIMRVVLRKYRDRVEKEERAEEDRRVMCPVLDGSLDEYMHLWNDAPMAMPVMATQADIASLSTVALLANPGGETCNFEEAGQLAHGTGTQTDPRRMYHDLWATMTLGWGERETESLN</sequence>
<keyword evidence="2" id="KW-0805">Transcription regulation</keyword>
<dbReference type="InterPro" id="IPR001138">
    <property type="entry name" value="Zn2Cys6_DnaBD"/>
</dbReference>
<dbReference type="PROSITE" id="PS00463">
    <property type="entry name" value="ZN2_CY6_FUNGAL_1"/>
    <property type="match status" value="1"/>
</dbReference>
<dbReference type="InParanoid" id="A0A2N3MZ22"/>
<evidence type="ECO:0000259" key="7">
    <source>
        <dbReference type="PROSITE" id="PS50048"/>
    </source>
</evidence>
<evidence type="ECO:0000256" key="3">
    <source>
        <dbReference type="ARBA" id="ARBA00023125"/>
    </source>
</evidence>
<dbReference type="VEuPathDB" id="FungiDB:jhhlp_008795"/>
<dbReference type="Gene3D" id="4.10.240.10">
    <property type="entry name" value="Zn(2)-C6 fungal-type DNA-binding domain"/>
    <property type="match status" value="1"/>
</dbReference>
<dbReference type="PROSITE" id="PS50048">
    <property type="entry name" value="ZN2_CY6_FUNGAL_2"/>
    <property type="match status" value="1"/>
</dbReference>
<keyword evidence="9" id="KW-1185">Reference proteome</keyword>
<name>A0A2N3MZ22_9PEZI</name>
<feature type="region of interest" description="Disordered" evidence="6">
    <location>
        <begin position="130"/>
        <end position="150"/>
    </location>
</feature>
<keyword evidence="3" id="KW-0238">DNA-binding</keyword>
<dbReference type="InterPro" id="IPR051089">
    <property type="entry name" value="prtT"/>
</dbReference>
<reference evidence="8 9" key="1">
    <citation type="journal article" date="2017" name="G3 (Bethesda)">
        <title>First Draft Genome Sequence of the Pathogenic Fungus Lomentospora prolificans (Formerly Scedosporium prolificans).</title>
        <authorList>
            <person name="Luo R."/>
            <person name="Zimin A."/>
            <person name="Workman R."/>
            <person name="Fan Y."/>
            <person name="Pertea G."/>
            <person name="Grossman N."/>
            <person name="Wear M.P."/>
            <person name="Jia B."/>
            <person name="Miller H."/>
            <person name="Casadevall A."/>
            <person name="Timp W."/>
            <person name="Zhang S.X."/>
            <person name="Salzberg S.L."/>
        </authorList>
    </citation>
    <scope>NUCLEOTIDE SEQUENCE [LARGE SCALE GENOMIC DNA]</scope>
    <source>
        <strain evidence="8 9">JHH-5317</strain>
    </source>
</reference>
<proteinExistence type="predicted"/>
<dbReference type="PANTHER" id="PTHR31845:SF39">
    <property type="entry name" value="TRANSCRIPTION FACTOR PBCR-RELATED"/>
    <property type="match status" value="1"/>
</dbReference>
<feature type="compositionally biased region" description="Basic and acidic residues" evidence="6">
    <location>
        <begin position="72"/>
        <end position="81"/>
    </location>
</feature>
<evidence type="ECO:0000256" key="6">
    <source>
        <dbReference type="SAM" id="MobiDB-lite"/>
    </source>
</evidence>
<organism evidence="8 9">
    <name type="scientific">Lomentospora prolificans</name>
    <dbReference type="NCBI Taxonomy" id="41688"/>
    <lineage>
        <taxon>Eukaryota</taxon>
        <taxon>Fungi</taxon>
        <taxon>Dikarya</taxon>
        <taxon>Ascomycota</taxon>
        <taxon>Pezizomycotina</taxon>
        <taxon>Sordariomycetes</taxon>
        <taxon>Hypocreomycetidae</taxon>
        <taxon>Microascales</taxon>
        <taxon>Microascaceae</taxon>
        <taxon>Lomentospora</taxon>
    </lineage>
</organism>
<keyword evidence="4" id="KW-0804">Transcription</keyword>
<dbReference type="GO" id="GO:0000981">
    <property type="term" value="F:DNA-binding transcription factor activity, RNA polymerase II-specific"/>
    <property type="evidence" value="ECO:0007669"/>
    <property type="project" value="InterPro"/>
</dbReference>
<feature type="region of interest" description="Disordered" evidence="6">
    <location>
        <begin position="65"/>
        <end position="93"/>
    </location>
</feature>
<dbReference type="CDD" id="cd00067">
    <property type="entry name" value="GAL4"/>
    <property type="match status" value="1"/>
</dbReference>
<dbReference type="InterPro" id="IPR036864">
    <property type="entry name" value="Zn2-C6_fun-type_DNA-bd_sf"/>
</dbReference>
<protein>
    <recommendedName>
        <fullName evidence="7">Zn(2)-C6 fungal-type domain-containing protein</fullName>
    </recommendedName>
</protein>
<dbReference type="STRING" id="41688.A0A2N3MZ22"/>
<dbReference type="SMART" id="SM00066">
    <property type="entry name" value="GAL4"/>
    <property type="match status" value="1"/>
</dbReference>
<evidence type="ECO:0000313" key="8">
    <source>
        <dbReference type="EMBL" id="PKS05419.1"/>
    </source>
</evidence>
<evidence type="ECO:0000313" key="9">
    <source>
        <dbReference type="Proteomes" id="UP000233524"/>
    </source>
</evidence>
<dbReference type="EMBL" id="NLAX01001623">
    <property type="protein sequence ID" value="PKS05419.1"/>
    <property type="molecule type" value="Genomic_DNA"/>
</dbReference>
<evidence type="ECO:0000256" key="5">
    <source>
        <dbReference type="ARBA" id="ARBA00023242"/>
    </source>
</evidence>
<dbReference type="GO" id="GO:0005634">
    <property type="term" value="C:nucleus"/>
    <property type="evidence" value="ECO:0007669"/>
    <property type="project" value="UniProtKB-SubCell"/>
</dbReference>
<dbReference type="AlphaFoldDB" id="A0A2N3MZ22"/>
<dbReference type="SUPFAM" id="SSF57701">
    <property type="entry name" value="Zn2/Cys6 DNA-binding domain"/>
    <property type="match status" value="1"/>
</dbReference>
<dbReference type="GO" id="GO:0008270">
    <property type="term" value="F:zinc ion binding"/>
    <property type="evidence" value="ECO:0007669"/>
    <property type="project" value="InterPro"/>
</dbReference>
<comment type="caution">
    <text evidence="8">The sequence shown here is derived from an EMBL/GenBank/DDBJ whole genome shotgun (WGS) entry which is preliminary data.</text>
</comment>
<dbReference type="Proteomes" id="UP000233524">
    <property type="component" value="Unassembled WGS sequence"/>
</dbReference>
<dbReference type="OrthoDB" id="5424793at2759"/>